<keyword evidence="2" id="KW-1185">Reference proteome</keyword>
<comment type="caution">
    <text evidence="1">The sequence shown here is derived from an EMBL/GenBank/DDBJ whole genome shotgun (WGS) entry which is preliminary data.</text>
</comment>
<dbReference type="EMBL" id="AODF01000005">
    <property type="protein sequence ID" value="EUJ33397.1"/>
    <property type="molecule type" value="Genomic_DNA"/>
</dbReference>
<dbReference type="Proteomes" id="UP000019249">
    <property type="component" value="Unassembled WGS sequence"/>
</dbReference>
<proteinExistence type="predicted"/>
<gene>
    <name evidence="1" type="ORF">MFLO_03665</name>
</gene>
<organism evidence="1 2">
    <name type="scientific">Listeria floridensis FSL S10-1187</name>
    <dbReference type="NCBI Taxonomy" id="1265817"/>
    <lineage>
        <taxon>Bacteria</taxon>
        <taxon>Bacillati</taxon>
        <taxon>Bacillota</taxon>
        <taxon>Bacilli</taxon>
        <taxon>Bacillales</taxon>
        <taxon>Listeriaceae</taxon>
        <taxon>Listeria</taxon>
    </lineage>
</organism>
<dbReference type="RefSeq" id="WP_036096352.1">
    <property type="nucleotide sequence ID" value="NZ_AODF01000005.1"/>
</dbReference>
<protein>
    <submittedName>
        <fullName evidence="1">Uncharacterized protein</fullName>
    </submittedName>
</protein>
<reference evidence="1 2" key="1">
    <citation type="journal article" date="2014" name="Int. J. Syst. Evol. Microbiol.">
        <title>Listeria floridensis sp. nov., Listeria aquatica sp. nov., Listeria cornellensis sp. nov., Listeria riparia sp. nov. and Listeria grandensis sp. nov., from agricultural and natural environments.</title>
        <authorList>
            <person name="den Bakker H.C."/>
            <person name="Warchocki S."/>
            <person name="Wright E.M."/>
            <person name="Allred A.F."/>
            <person name="Ahlstrom C."/>
            <person name="Manuel C.S."/>
            <person name="Stasiewicz M.J."/>
            <person name="Burrell A."/>
            <person name="Roof S."/>
            <person name="Strawn L."/>
            <person name="Fortes E.D."/>
            <person name="Nightingale K.K."/>
            <person name="Kephart D."/>
            <person name="Wiedmann M."/>
        </authorList>
    </citation>
    <scope>NUCLEOTIDE SEQUENCE [LARGE SCALE GENOMIC DNA]</scope>
    <source>
        <strain evidence="1 2">FSL S10-1187</strain>
    </source>
</reference>
<sequence length="276" mass="32181">MTDKAVKQQKRLLEQVHLLPYTIDVEEESFQIKIYTKLGKISGISVLDKEGSLSERSKAEQAVAKLQRYNFYFEYLTKRSNVVKERDSIIAERIEQTQLILNNNQLFGSKMQPIVDNLSLALEVYKQQQHKMDIYQEDIALLNEKIKEQGSIQPEDWHSAEDLSIAFMSAAYAQTIYLEATRTNRQLLAKWFHEHQKRIPSNERKALGKLISLLSDTNAGLVFDQIISLLPLLENDLLIDRDDELPKRSQEFNKEYAAHCRFYKPNVEKMAKFIRN</sequence>
<accession>A0ABN0RHJ0</accession>
<evidence type="ECO:0000313" key="1">
    <source>
        <dbReference type="EMBL" id="EUJ33397.1"/>
    </source>
</evidence>
<evidence type="ECO:0000313" key="2">
    <source>
        <dbReference type="Proteomes" id="UP000019249"/>
    </source>
</evidence>
<name>A0ABN0RHJ0_9LIST</name>